<dbReference type="Pfam" id="PF01507">
    <property type="entry name" value="PAPS_reduct"/>
    <property type="match status" value="1"/>
</dbReference>
<dbReference type="NCBIfam" id="NF002537">
    <property type="entry name" value="PRK02090.1"/>
    <property type="match status" value="1"/>
</dbReference>
<dbReference type="CDD" id="cd23945">
    <property type="entry name" value="PAPS_reductase"/>
    <property type="match status" value="1"/>
</dbReference>
<comment type="caution">
    <text evidence="3">Lacks conserved residue(s) required for the propagation of feature annotation.</text>
</comment>
<keyword evidence="6" id="KW-1185">Reference proteome</keyword>
<dbReference type="InterPro" id="IPR002500">
    <property type="entry name" value="PAPS_reduct_dom"/>
</dbReference>
<dbReference type="NCBIfam" id="TIGR00434">
    <property type="entry name" value="cysH"/>
    <property type="match status" value="1"/>
</dbReference>
<dbReference type="Proteomes" id="UP001243717">
    <property type="component" value="Unassembled WGS sequence"/>
</dbReference>
<evidence type="ECO:0000256" key="3">
    <source>
        <dbReference type="HAMAP-Rule" id="MF_00063"/>
    </source>
</evidence>
<dbReference type="SUPFAM" id="SSF52402">
    <property type="entry name" value="Adenine nucleotide alpha hydrolases-like"/>
    <property type="match status" value="1"/>
</dbReference>
<evidence type="ECO:0000256" key="2">
    <source>
        <dbReference type="ARBA" id="ARBA00023002"/>
    </source>
</evidence>
<keyword evidence="2 3" id="KW-0560">Oxidoreductase</keyword>
<keyword evidence="3" id="KW-0963">Cytoplasm</keyword>
<feature type="domain" description="Phosphoadenosine phosphosulphate reductase" evidence="4">
    <location>
        <begin position="37"/>
        <end position="208"/>
    </location>
</feature>
<evidence type="ECO:0000259" key="4">
    <source>
        <dbReference type="Pfam" id="PF01507"/>
    </source>
</evidence>
<reference evidence="5 6" key="1">
    <citation type="submission" date="2023-04" db="EMBL/GenBank/DDBJ databases">
        <title>A novel bacteria isolated from coastal sediment.</title>
        <authorList>
            <person name="Liu X.-J."/>
            <person name="Du Z.-J."/>
        </authorList>
    </citation>
    <scope>NUCLEOTIDE SEQUENCE [LARGE SCALE GENOMIC DNA]</scope>
    <source>
        <strain evidence="5 6">SDUM461004</strain>
    </source>
</reference>
<dbReference type="HAMAP" id="MF_00063">
    <property type="entry name" value="CysH"/>
    <property type="match status" value="1"/>
</dbReference>
<comment type="similarity">
    <text evidence="1 3">Belongs to the PAPS reductase family. CysH subfamily.</text>
</comment>
<evidence type="ECO:0000256" key="1">
    <source>
        <dbReference type="ARBA" id="ARBA00009732"/>
    </source>
</evidence>
<feature type="active site" description="Nucleophile; cysteine thiosulfonate intermediate" evidence="3">
    <location>
        <position position="228"/>
    </location>
</feature>
<organism evidence="5 6">
    <name type="scientific">Thalassobacterium sedimentorum</name>
    <dbReference type="NCBI Taxonomy" id="3041258"/>
    <lineage>
        <taxon>Bacteria</taxon>
        <taxon>Pseudomonadati</taxon>
        <taxon>Verrucomicrobiota</taxon>
        <taxon>Opitutia</taxon>
        <taxon>Puniceicoccales</taxon>
        <taxon>Coraliomargaritaceae</taxon>
        <taxon>Thalassobacterium</taxon>
    </lineage>
</organism>
<comment type="pathway">
    <text evidence="3">Sulfur metabolism; hydrogen sulfide biosynthesis; sulfite from sulfate: step 3/3.</text>
</comment>
<protein>
    <recommendedName>
        <fullName evidence="3">Phosphoadenosine 5'-phosphosulfate reductase</fullName>
        <shortName evidence="3">PAPS reductase</shortName>
        <ecNumber evidence="3">1.8.4.8</ecNumber>
    </recommendedName>
    <alternativeName>
        <fullName evidence="3">3'-phosphoadenylylsulfate reductase</fullName>
    </alternativeName>
    <alternativeName>
        <fullName evidence="3">PAPS reductase, thioredoxin dependent</fullName>
    </alternativeName>
    <alternativeName>
        <fullName evidence="3">PAPS sulfotransferase</fullName>
    </alternativeName>
    <alternativeName>
        <fullName evidence="3">PAdoPS reductase</fullName>
    </alternativeName>
</protein>
<comment type="catalytic activity">
    <reaction evidence="3">
        <text>[thioredoxin]-disulfide + sulfite + adenosine 3',5'-bisphosphate + 2 H(+) = [thioredoxin]-dithiol + 3'-phosphoadenylyl sulfate</text>
        <dbReference type="Rhea" id="RHEA:11724"/>
        <dbReference type="Rhea" id="RHEA-COMP:10698"/>
        <dbReference type="Rhea" id="RHEA-COMP:10700"/>
        <dbReference type="ChEBI" id="CHEBI:15378"/>
        <dbReference type="ChEBI" id="CHEBI:17359"/>
        <dbReference type="ChEBI" id="CHEBI:29950"/>
        <dbReference type="ChEBI" id="CHEBI:50058"/>
        <dbReference type="ChEBI" id="CHEBI:58339"/>
        <dbReference type="ChEBI" id="CHEBI:58343"/>
        <dbReference type="EC" id="1.8.4.8"/>
    </reaction>
</comment>
<dbReference type="InterPro" id="IPR004511">
    <property type="entry name" value="PAPS/APS_Rdtase"/>
</dbReference>
<dbReference type="PIRSF" id="PIRSF000857">
    <property type="entry name" value="PAPS_reductase"/>
    <property type="match status" value="1"/>
</dbReference>
<dbReference type="NCBIfam" id="TIGR02057">
    <property type="entry name" value="PAPS_reductase"/>
    <property type="match status" value="1"/>
</dbReference>
<dbReference type="GO" id="GO:0004604">
    <property type="term" value="F:phosphoadenylyl-sulfate reductase (thioredoxin) activity"/>
    <property type="evidence" value="ECO:0007669"/>
    <property type="project" value="UniProtKB-EC"/>
</dbReference>
<dbReference type="Gene3D" id="3.40.50.620">
    <property type="entry name" value="HUPs"/>
    <property type="match status" value="1"/>
</dbReference>
<dbReference type="EMBL" id="JARXIC010000003">
    <property type="protein sequence ID" value="MDQ8193339.1"/>
    <property type="molecule type" value="Genomic_DNA"/>
</dbReference>
<dbReference type="EC" id="1.8.4.8" evidence="3"/>
<name>A0ABU1AFK6_9BACT</name>
<comment type="function">
    <text evidence="3">Catalyzes the formation of sulfite from phosphoadenosine 5'-phosphosulfate (PAPS) using thioredoxin as an electron donor.</text>
</comment>
<dbReference type="RefSeq" id="WP_308983843.1">
    <property type="nucleotide sequence ID" value="NZ_JARXIC010000003.1"/>
</dbReference>
<dbReference type="PANTHER" id="PTHR46509">
    <property type="entry name" value="PHOSPHOADENOSINE PHOSPHOSULFATE REDUCTASE"/>
    <property type="match status" value="1"/>
</dbReference>
<evidence type="ECO:0000313" key="5">
    <source>
        <dbReference type="EMBL" id="MDQ8193339.1"/>
    </source>
</evidence>
<evidence type="ECO:0000313" key="6">
    <source>
        <dbReference type="Proteomes" id="UP001243717"/>
    </source>
</evidence>
<sequence length="241" mass="27298">MSDSHTAQTAQTEALDLEIASATERVRWAYQSYGDKLVLTTSFGVQSAVMLHLVTTQIPQIPVIFVDTGYLFPATYTFAAELTARLQLNLKTYIPLQTAAQQEALHGKLWEQGLEGLERYNHINKVEPMNRAVKELGATAWLSGLRRTQSSSRGERKVIEKQNKITKIYPIIDWNDRDVYTYLTENDLPYHPLWDQGYVSVGDWHSTKKLGEGMTEEETRFGGLKRECGLHEVTGGSDFQI</sequence>
<gene>
    <name evidence="3" type="primary">cysH</name>
    <name evidence="5" type="ORF">QEH59_02815</name>
</gene>
<comment type="subcellular location">
    <subcellularLocation>
        <location evidence="3">Cytoplasm</location>
    </subcellularLocation>
</comment>
<comment type="caution">
    <text evidence="5">The sequence shown here is derived from an EMBL/GenBank/DDBJ whole genome shotgun (WGS) entry which is preliminary data.</text>
</comment>
<accession>A0ABU1AFK6</accession>
<dbReference type="PANTHER" id="PTHR46509:SF1">
    <property type="entry name" value="PHOSPHOADENOSINE PHOSPHOSULFATE REDUCTASE"/>
    <property type="match status" value="1"/>
</dbReference>
<dbReference type="InterPro" id="IPR011800">
    <property type="entry name" value="PAPS_reductase_CysH"/>
</dbReference>
<proteinExistence type="inferred from homology"/>
<dbReference type="InterPro" id="IPR014729">
    <property type="entry name" value="Rossmann-like_a/b/a_fold"/>
</dbReference>